<dbReference type="AlphaFoldDB" id="A0A8K0E4J9"/>
<dbReference type="EMBL" id="VOIH02000008">
    <property type="protein sequence ID" value="KAF3439559.1"/>
    <property type="molecule type" value="Genomic_DNA"/>
</dbReference>
<dbReference type="Proteomes" id="UP000796880">
    <property type="component" value="Unassembled WGS sequence"/>
</dbReference>
<keyword evidence="1" id="KW-1133">Transmembrane helix</keyword>
<accession>A0A8K0E4J9</accession>
<keyword evidence="1" id="KW-0472">Membrane</keyword>
<name>A0A8K0E4J9_9ROSA</name>
<keyword evidence="1" id="KW-0812">Transmembrane</keyword>
<evidence type="ECO:0000313" key="2">
    <source>
        <dbReference type="EMBL" id="KAF3439559.1"/>
    </source>
</evidence>
<organism evidence="2 3">
    <name type="scientific">Rhamnella rubrinervis</name>
    <dbReference type="NCBI Taxonomy" id="2594499"/>
    <lineage>
        <taxon>Eukaryota</taxon>
        <taxon>Viridiplantae</taxon>
        <taxon>Streptophyta</taxon>
        <taxon>Embryophyta</taxon>
        <taxon>Tracheophyta</taxon>
        <taxon>Spermatophyta</taxon>
        <taxon>Magnoliopsida</taxon>
        <taxon>eudicotyledons</taxon>
        <taxon>Gunneridae</taxon>
        <taxon>Pentapetalae</taxon>
        <taxon>rosids</taxon>
        <taxon>fabids</taxon>
        <taxon>Rosales</taxon>
        <taxon>Rhamnaceae</taxon>
        <taxon>rhamnoid group</taxon>
        <taxon>Rhamneae</taxon>
        <taxon>Rhamnella</taxon>
    </lineage>
</organism>
<evidence type="ECO:0000313" key="3">
    <source>
        <dbReference type="Proteomes" id="UP000796880"/>
    </source>
</evidence>
<keyword evidence="3" id="KW-1185">Reference proteome</keyword>
<protein>
    <submittedName>
        <fullName evidence="2">Uncharacterized protein</fullName>
    </submittedName>
</protein>
<evidence type="ECO:0000256" key="1">
    <source>
        <dbReference type="SAM" id="Phobius"/>
    </source>
</evidence>
<gene>
    <name evidence="2" type="ORF">FNV43_RR17837</name>
</gene>
<reference evidence="2" key="1">
    <citation type="submission" date="2020-03" db="EMBL/GenBank/DDBJ databases">
        <title>A high-quality chromosome-level genome assembly of a woody plant with both climbing and erect habits, Rhamnella rubrinervis.</title>
        <authorList>
            <person name="Lu Z."/>
            <person name="Yang Y."/>
            <person name="Zhu X."/>
            <person name="Sun Y."/>
        </authorList>
    </citation>
    <scope>NUCLEOTIDE SEQUENCE</scope>
    <source>
        <strain evidence="2">BYM</strain>
        <tissue evidence="2">Leaf</tissue>
    </source>
</reference>
<proteinExistence type="predicted"/>
<sequence>MDHGILVTIMKRLAWHELDDTVCYVNRSMYTQSAPLKKAYEIVKILLSMLCCACIYVISVLTLSLCSLSVNALSIILVAHKNILIHLNTMLCLCREDEGLMESHVEEELVLQKAPNSSSARAMHKE</sequence>
<comment type="caution">
    <text evidence="2">The sequence shown here is derived from an EMBL/GenBank/DDBJ whole genome shotgun (WGS) entry which is preliminary data.</text>
</comment>
<feature type="transmembrane region" description="Helical" evidence="1">
    <location>
        <begin position="45"/>
        <end position="78"/>
    </location>
</feature>